<keyword evidence="5" id="KW-0274">FAD</keyword>
<evidence type="ECO:0000256" key="3">
    <source>
        <dbReference type="ARBA" id="ARBA00022714"/>
    </source>
</evidence>
<dbReference type="EMBL" id="UOFA01000353">
    <property type="protein sequence ID" value="VAW47573.1"/>
    <property type="molecule type" value="Genomic_DNA"/>
</dbReference>
<sequence>VLKPSKNWSQHIAGQHISIQVEINGIRYQRIFSISSSPNHHRQTGLIELTIRKQDHGKVTQWMANHLQHGTTVRISAAQGEFTLPNHTKPLLLIAGGSGITPFRSFIHQLAAKNSQQDVHLIYYNQSITPLFAEEWQDLTQSLNKLKVSLIDTDVDGLISTQQLLKICPDFNHRKTYLCGPHGLITTSRDLLIEQGVEAQDIHHELFGPKPVCRTSSINSKQQDSMVTFTESNTQIKSAPQQTLLELAENADLNPPSGCRMGVCHQCKCSKKQGVVYNTLTDTYSDTGTEDIQLCVSIAVGDVTVDL</sequence>
<dbReference type="PANTHER" id="PTHR47354">
    <property type="entry name" value="NADH OXIDOREDUCTASE HCR"/>
    <property type="match status" value="1"/>
</dbReference>
<organism evidence="10">
    <name type="scientific">hydrothermal vent metagenome</name>
    <dbReference type="NCBI Taxonomy" id="652676"/>
    <lineage>
        <taxon>unclassified sequences</taxon>
        <taxon>metagenomes</taxon>
        <taxon>ecological metagenomes</taxon>
    </lineage>
</organism>
<dbReference type="PRINTS" id="PR00371">
    <property type="entry name" value="FPNCR"/>
</dbReference>
<dbReference type="InterPro" id="IPR001433">
    <property type="entry name" value="OxRdtase_FAD/NAD-bd"/>
</dbReference>
<dbReference type="PRINTS" id="PR00409">
    <property type="entry name" value="PHDIOXRDTASE"/>
</dbReference>
<dbReference type="InterPro" id="IPR001041">
    <property type="entry name" value="2Fe-2S_ferredoxin-type"/>
</dbReference>
<accession>A0A3B0W5E2</accession>
<proteinExistence type="predicted"/>
<dbReference type="CDD" id="cd00207">
    <property type="entry name" value="fer2"/>
    <property type="match status" value="1"/>
</dbReference>
<dbReference type="InterPro" id="IPR039261">
    <property type="entry name" value="FNR_nucleotide-bd"/>
</dbReference>
<name>A0A3B0W5E2_9ZZZZ</name>
<dbReference type="SUPFAM" id="SSF52343">
    <property type="entry name" value="Ferredoxin reductase-like, C-terminal NADP-linked domain"/>
    <property type="match status" value="1"/>
</dbReference>
<keyword evidence="3" id="KW-0001">2Fe-2S</keyword>
<dbReference type="GO" id="GO:0016491">
    <property type="term" value="F:oxidoreductase activity"/>
    <property type="evidence" value="ECO:0007669"/>
    <property type="project" value="UniProtKB-KW"/>
</dbReference>
<gene>
    <name evidence="10" type="ORF">MNBD_GAMMA02-1583</name>
</gene>
<evidence type="ECO:0000313" key="10">
    <source>
        <dbReference type="EMBL" id="VAW47573.1"/>
    </source>
</evidence>
<dbReference type="AlphaFoldDB" id="A0A3B0W5E2"/>
<dbReference type="InterPro" id="IPR008333">
    <property type="entry name" value="Cbr1-like_FAD-bd_dom"/>
</dbReference>
<keyword evidence="7" id="KW-0408">Iron</keyword>
<dbReference type="InterPro" id="IPR036010">
    <property type="entry name" value="2Fe-2S_ferredoxin-like_sf"/>
</dbReference>
<dbReference type="InterPro" id="IPR001709">
    <property type="entry name" value="Flavoprot_Pyr_Nucl_cyt_Rdtase"/>
</dbReference>
<evidence type="ECO:0000256" key="5">
    <source>
        <dbReference type="ARBA" id="ARBA00022827"/>
    </source>
</evidence>
<dbReference type="InterPro" id="IPR017927">
    <property type="entry name" value="FAD-bd_FR_type"/>
</dbReference>
<reference evidence="10" key="1">
    <citation type="submission" date="2018-06" db="EMBL/GenBank/DDBJ databases">
        <authorList>
            <person name="Zhirakovskaya E."/>
        </authorList>
    </citation>
    <scope>NUCLEOTIDE SEQUENCE</scope>
</reference>
<evidence type="ECO:0000256" key="6">
    <source>
        <dbReference type="ARBA" id="ARBA00023002"/>
    </source>
</evidence>
<dbReference type="GO" id="GO:0046872">
    <property type="term" value="F:metal ion binding"/>
    <property type="evidence" value="ECO:0007669"/>
    <property type="project" value="UniProtKB-KW"/>
</dbReference>
<evidence type="ECO:0000256" key="8">
    <source>
        <dbReference type="ARBA" id="ARBA00023014"/>
    </source>
</evidence>
<dbReference type="PANTHER" id="PTHR47354:SF6">
    <property type="entry name" value="NADH OXIDOREDUCTASE HCR"/>
    <property type="match status" value="1"/>
</dbReference>
<keyword evidence="4" id="KW-0479">Metal-binding</keyword>
<dbReference type="InterPro" id="IPR012675">
    <property type="entry name" value="Beta-grasp_dom_sf"/>
</dbReference>
<dbReference type="Pfam" id="PF00111">
    <property type="entry name" value="Fer2"/>
    <property type="match status" value="1"/>
</dbReference>
<dbReference type="PROSITE" id="PS51384">
    <property type="entry name" value="FAD_FR"/>
    <property type="match status" value="1"/>
</dbReference>
<dbReference type="InterPro" id="IPR050415">
    <property type="entry name" value="MRET"/>
</dbReference>
<dbReference type="InterPro" id="IPR017938">
    <property type="entry name" value="Riboflavin_synthase-like_b-brl"/>
</dbReference>
<evidence type="ECO:0000259" key="9">
    <source>
        <dbReference type="PROSITE" id="PS51384"/>
    </source>
</evidence>
<dbReference type="Gene3D" id="3.10.20.30">
    <property type="match status" value="1"/>
</dbReference>
<evidence type="ECO:0000256" key="2">
    <source>
        <dbReference type="ARBA" id="ARBA00022630"/>
    </source>
</evidence>
<dbReference type="SUPFAM" id="SSF63380">
    <property type="entry name" value="Riboflavin synthase domain-like"/>
    <property type="match status" value="1"/>
</dbReference>
<evidence type="ECO:0000256" key="1">
    <source>
        <dbReference type="ARBA" id="ARBA00001974"/>
    </source>
</evidence>
<dbReference type="Gene3D" id="3.40.50.80">
    <property type="entry name" value="Nucleotide-binding domain of ferredoxin-NADP reductase (FNR) module"/>
    <property type="match status" value="1"/>
</dbReference>
<keyword evidence="2" id="KW-0285">Flavoprotein</keyword>
<keyword evidence="6" id="KW-0560">Oxidoreductase</keyword>
<dbReference type="Pfam" id="PF00970">
    <property type="entry name" value="FAD_binding_6"/>
    <property type="match status" value="1"/>
</dbReference>
<dbReference type="Pfam" id="PF00175">
    <property type="entry name" value="NAD_binding_1"/>
    <property type="match status" value="1"/>
</dbReference>
<evidence type="ECO:0000256" key="4">
    <source>
        <dbReference type="ARBA" id="ARBA00022723"/>
    </source>
</evidence>
<evidence type="ECO:0000256" key="7">
    <source>
        <dbReference type="ARBA" id="ARBA00023004"/>
    </source>
</evidence>
<feature type="non-terminal residue" evidence="10">
    <location>
        <position position="1"/>
    </location>
</feature>
<feature type="domain" description="FAD-binding FR-type" evidence="9">
    <location>
        <begin position="1"/>
        <end position="85"/>
    </location>
</feature>
<dbReference type="GO" id="GO:0051537">
    <property type="term" value="F:2 iron, 2 sulfur cluster binding"/>
    <property type="evidence" value="ECO:0007669"/>
    <property type="project" value="UniProtKB-KW"/>
</dbReference>
<protein>
    <submittedName>
        <fullName evidence="10">Flavodoxin reductases (Ferredoxin-NADPH reductases) family 1</fullName>
    </submittedName>
</protein>
<keyword evidence="8" id="KW-0411">Iron-sulfur</keyword>
<dbReference type="Gene3D" id="2.40.30.10">
    <property type="entry name" value="Translation factors"/>
    <property type="match status" value="1"/>
</dbReference>
<comment type="cofactor">
    <cofactor evidence="1">
        <name>FAD</name>
        <dbReference type="ChEBI" id="CHEBI:57692"/>
    </cofactor>
</comment>
<dbReference type="SUPFAM" id="SSF54292">
    <property type="entry name" value="2Fe-2S ferredoxin-like"/>
    <property type="match status" value="1"/>
</dbReference>